<proteinExistence type="predicted"/>
<gene>
    <name evidence="1" type="ORF">AWN68_14000</name>
</gene>
<name>A0A150XUM0_9BACT</name>
<dbReference type="EMBL" id="LRDB01000003">
    <property type="protein sequence ID" value="KYG82374.1"/>
    <property type="molecule type" value="Genomic_DNA"/>
</dbReference>
<accession>A0A150XUM0</accession>
<dbReference type="STRING" id="296218.AWN68_14000"/>
<evidence type="ECO:0000313" key="2">
    <source>
        <dbReference type="Proteomes" id="UP000075615"/>
    </source>
</evidence>
<organism evidence="1 2">
    <name type="scientific">Roseivirga echinicomitans</name>
    <dbReference type="NCBI Taxonomy" id="296218"/>
    <lineage>
        <taxon>Bacteria</taxon>
        <taxon>Pseudomonadati</taxon>
        <taxon>Bacteroidota</taxon>
        <taxon>Cytophagia</taxon>
        <taxon>Cytophagales</taxon>
        <taxon>Roseivirgaceae</taxon>
        <taxon>Roseivirga</taxon>
    </lineage>
</organism>
<sequence length="122" mass="14053">MEEENQILKIIHLSSDFRGPDNNQSIYNLLESTGYFSNFDQISIDAIQAGLTKHPKVIEEWLEWSESKRGNSGWYFKNDNEKSVVGYYTGSEDTSSSINYSDLHEACATFIKNEIEDVRMNE</sequence>
<dbReference type="RefSeq" id="WP_157716089.1">
    <property type="nucleotide sequence ID" value="NZ_LRDB01000003.1"/>
</dbReference>
<dbReference type="OrthoDB" id="1495287at2"/>
<dbReference type="Proteomes" id="UP000075615">
    <property type="component" value="Unassembled WGS sequence"/>
</dbReference>
<protein>
    <submittedName>
        <fullName evidence="1">Uncharacterized protein</fullName>
    </submittedName>
</protein>
<evidence type="ECO:0000313" key="1">
    <source>
        <dbReference type="EMBL" id="KYG82374.1"/>
    </source>
</evidence>
<dbReference type="AlphaFoldDB" id="A0A150XUM0"/>
<comment type="caution">
    <text evidence="1">The sequence shown here is derived from an EMBL/GenBank/DDBJ whole genome shotgun (WGS) entry which is preliminary data.</text>
</comment>
<reference evidence="1 2" key="1">
    <citation type="submission" date="2016-01" db="EMBL/GenBank/DDBJ databases">
        <title>Genome sequencing of Roseivirga echinicomitans KMM 6058.</title>
        <authorList>
            <person name="Selvaratnam C."/>
            <person name="Thevarajoo S."/>
            <person name="Goh K.M."/>
            <person name="Ee R."/>
            <person name="Chan K.-G."/>
            <person name="Chong C.S."/>
        </authorList>
    </citation>
    <scope>NUCLEOTIDE SEQUENCE [LARGE SCALE GENOMIC DNA]</scope>
    <source>
        <strain evidence="1 2">KMM 6058</strain>
    </source>
</reference>
<keyword evidence="2" id="KW-1185">Reference proteome</keyword>